<dbReference type="InterPro" id="IPR036188">
    <property type="entry name" value="FAD/NAD-bd_sf"/>
</dbReference>
<evidence type="ECO:0000256" key="1">
    <source>
        <dbReference type="ARBA" id="ARBA00001974"/>
    </source>
</evidence>
<dbReference type="Proteomes" id="UP000304864">
    <property type="component" value="Chromosome"/>
</dbReference>
<organism evidence="10 11">
    <name type="scientific">Thiomicrorhabdus sediminis</name>
    <dbReference type="NCBI Taxonomy" id="2580412"/>
    <lineage>
        <taxon>Bacteria</taxon>
        <taxon>Pseudomonadati</taxon>
        <taxon>Pseudomonadota</taxon>
        <taxon>Gammaproteobacteria</taxon>
        <taxon>Thiotrichales</taxon>
        <taxon>Piscirickettsiaceae</taxon>
        <taxon>Thiomicrorhabdus</taxon>
    </lineage>
</organism>
<dbReference type="AlphaFoldDB" id="A0A4P9K7M5"/>
<keyword evidence="7" id="KW-0503">Monooxygenase</keyword>
<dbReference type="FunFam" id="3.50.50.60:FF:000021">
    <property type="entry name" value="Ubiquinone biosynthesis monooxygenase COQ6"/>
    <property type="match status" value="1"/>
</dbReference>
<keyword evidence="11" id="KW-1185">Reference proteome</keyword>
<keyword evidence="6" id="KW-0560">Oxidoreductase</keyword>
<keyword evidence="4" id="KW-0285">Flavoprotein</keyword>
<keyword evidence="10" id="KW-0830">Ubiquinone</keyword>
<accession>A0A4P9K7M5</accession>
<dbReference type="Pfam" id="PF01494">
    <property type="entry name" value="FAD_binding_3"/>
    <property type="match status" value="1"/>
</dbReference>
<dbReference type="KEGG" id="thig:FE785_03975"/>
<dbReference type="OrthoDB" id="9769565at2"/>
<name>A0A4P9K7M5_9GAMM</name>
<evidence type="ECO:0000256" key="2">
    <source>
        <dbReference type="ARBA" id="ARBA00004749"/>
    </source>
</evidence>
<dbReference type="GO" id="GO:0110142">
    <property type="term" value="C:ubiquinone biosynthesis complex"/>
    <property type="evidence" value="ECO:0007669"/>
    <property type="project" value="UniProtKB-ARBA"/>
</dbReference>
<evidence type="ECO:0000256" key="6">
    <source>
        <dbReference type="ARBA" id="ARBA00023002"/>
    </source>
</evidence>
<reference evidence="10 11" key="1">
    <citation type="submission" date="2019-05" db="EMBL/GenBank/DDBJ databases">
        <title>Thiomicrorhabdus sediminis sp. nov, a novel sulfur-oxidizing bacterium isolated from coastal sediment.</title>
        <authorList>
            <person name="Liu X."/>
        </authorList>
    </citation>
    <scope>NUCLEOTIDE SEQUENCE [LARGE SCALE GENOMIC DNA]</scope>
    <source>
        <strain evidence="10 11">G1</strain>
    </source>
</reference>
<dbReference type="Gene3D" id="3.50.50.60">
    <property type="entry name" value="FAD/NAD(P)-binding domain"/>
    <property type="match status" value="2"/>
</dbReference>
<evidence type="ECO:0000313" key="11">
    <source>
        <dbReference type="Proteomes" id="UP000304864"/>
    </source>
</evidence>
<evidence type="ECO:0000256" key="8">
    <source>
        <dbReference type="ARBA" id="ARBA00065734"/>
    </source>
</evidence>
<comment type="cofactor">
    <cofactor evidence="1">
        <name>FAD</name>
        <dbReference type="ChEBI" id="CHEBI:57692"/>
    </cofactor>
</comment>
<dbReference type="NCBIfam" id="TIGR01988">
    <property type="entry name" value="Ubi-OHases"/>
    <property type="match status" value="1"/>
</dbReference>
<comment type="pathway">
    <text evidence="2">Cofactor biosynthesis; ubiquinone biosynthesis.</text>
</comment>
<evidence type="ECO:0000259" key="9">
    <source>
        <dbReference type="Pfam" id="PF01494"/>
    </source>
</evidence>
<dbReference type="GO" id="GO:0071949">
    <property type="term" value="F:FAD binding"/>
    <property type="evidence" value="ECO:0007669"/>
    <property type="project" value="InterPro"/>
</dbReference>
<dbReference type="GO" id="GO:0016705">
    <property type="term" value="F:oxidoreductase activity, acting on paired donors, with incorporation or reduction of molecular oxygen"/>
    <property type="evidence" value="ECO:0007669"/>
    <property type="project" value="InterPro"/>
</dbReference>
<evidence type="ECO:0000256" key="7">
    <source>
        <dbReference type="ARBA" id="ARBA00023033"/>
    </source>
</evidence>
<evidence type="ECO:0000256" key="5">
    <source>
        <dbReference type="ARBA" id="ARBA00022827"/>
    </source>
</evidence>
<dbReference type="InterPro" id="IPR010971">
    <property type="entry name" value="UbiH/COQ6"/>
</dbReference>
<protein>
    <submittedName>
        <fullName evidence="10">Ubiquinone biosynthesis protein</fullName>
    </submittedName>
</protein>
<comment type="similarity">
    <text evidence="3">Belongs to the UbiH/COQ6 family.</text>
</comment>
<evidence type="ECO:0000256" key="4">
    <source>
        <dbReference type="ARBA" id="ARBA00022630"/>
    </source>
</evidence>
<proteinExistence type="inferred from homology"/>
<dbReference type="PRINTS" id="PR00420">
    <property type="entry name" value="RNGMNOXGNASE"/>
</dbReference>
<gene>
    <name evidence="10" type="ORF">FE785_03975</name>
</gene>
<feature type="domain" description="FAD-binding" evidence="9">
    <location>
        <begin position="2"/>
        <end position="327"/>
    </location>
</feature>
<dbReference type="EMBL" id="CP040602">
    <property type="protein sequence ID" value="QCU91105.1"/>
    <property type="molecule type" value="Genomic_DNA"/>
</dbReference>
<sequence>MVGAATALGLAQMGFNVLVVEKNVPSVEWTEQQPYQLRVSALTRASENILKNLGAWQGIAKRRYHAFTSMRVWDEVNPGEVIFSAAEMDEPNLGYTVENDVIQAALWEQLQAHDKISLCLNESLADVKLYADYAEVIIGETTWQTPLLIGADGAFSKVRELAGIAVEEHSYQQCAVVGCVKTELSHEDACWQRYTANGPFAYLAMSDNVSSIAWYLPEDKKQWALELDDKAFANELEKASGFRLGQVLEVSQRGAFPLVRRHAKHYVLPHLALVGDAAHTIHPQAGQGVNLGLLDAAALVETLSQARQQGKSWGRQSVLRKYERWRRGDNAIVQRSMEGFDWLFKQDSEIKQQIRKPFLSLANRMTWVKNWLMGQALNGREALPNLAKRD</sequence>
<dbReference type="PANTHER" id="PTHR43876:SF7">
    <property type="entry name" value="UBIQUINONE BIOSYNTHESIS MONOOXYGENASE COQ6, MITOCHONDRIAL"/>
    <property type="match status" value="1"/>
</dbReference>
<dbReference type="InterPro" id="IPR051205">
    <property type="entry name" value="UbiH/COQ6_monooxygenase"/>
</dbReference>
<dbReference type="UniPathway" id="UPA00232"/>
<dbReference type="PANTHER" id="PTHR43876">
    <property type="entry name" value="UBIQUINONE BIOSYNTHESIS MONOOXYGENASE COQ6, MITOCHONDRIAL"/>
    <property type="match status" value="1"/>
</dbReference>
<evidence type="ECO:0000256" key="3">
    <source>
        <dbReference type="ARBA" id="ARBA00005349"/>
    </source>
</evidence>
<dbReference type="InterPro" id="IPR002938">
    <property type="entry name" value="FAD-bd"/>
</dbReference>
<dbReference type="GO" id="GO:0006744">
    <property type="term" value="P:ubiquinone biosynthetic process"/>
    <property type="evidence" value="ECO:0007669"/>
    <property type="project" value="UniProtKB-UniPathway"/>
</dbReference>
<comment type="subunit">
    <text evidence="8">Component of the Ubi complex metabolon, which regroups five ubiquinone biosynthesis proteins (UbiE, UbiF, UbiG, UbiH and UbiI) and two accessory factors (UbiK and the lipid-binding protein UbiJ).</text>
</comment>
<evidence type="ECO:0000313" key="10">
    <source>
        <dbReference type="EMBL" id="QCU91105.1"/>
    </source>
</evidence>
<dbReference type="SUPFAM" id="SSF51905">
    <property type="entry name" value="FAD/NAD(P)-binding domain"/>
    <property type="match status" value="1"/>
</dbReference>
<keyword evidence="5" id="KW-0274">FAD</keyword>
<dbReference type="GO" id="GO:0004497">
    <property type="term" value="F:monooxygenase activity"/>
    <property type="evidence" value="ECO:0007669"/>
    <property type="project" value="UniProtKB-KW"/>
</dbReference>